<keyword evidence="3" id="KW-1185">Reference proteome</keyword>
<reference evidence="2 3" key="1">
    <citation type="submission" date="2020-06" db="EMBL/GenBank/DDBJ databases">
        <title>Haloterrigena sp. nov., an extremely halophilic archaeon isolated from a saline sediment.</title>
        <authorList>
            <person name="Liu B.-B."/>
        </authorList>
    </citation>
    <scope>NUCLEOTIDE SEQUENCE [LARGE SCALE GENOMIC DNA]</scope>
    <source>
        <strain evidence="2 3">SYSU A558-1</strain>
    </source>
</reference>
<dbReference type="Proteomes" id="UP001016761">
    <property type="component" value="Unassembled WGS sequence"/>
</dbReference>
<accession>A0ABX2LJJ2</accession>
<keyword evidence="1" id="KW-0472">Membrane</keyword>
<dbReference type="EMBL" id="JABUQZ010000003">
    <property type="protein sequence ID" value="NUC75053.1"/>
    <property type="molecule type" value="Genomic_DNA"/>
</dbReference>
<evidence type="ECO:0000313" key="3">
    <source>
        <dbReference type="Proteomes" id="UP001016761"/>
    </source>
</evidence>
<feature type="transmembrane region" description="Helical" evidence="1">
    <location>
        <begin position="61"/>
        <end position="78"/>
    </location>
</feature>
<sequence length="86" mass="9620">MSVAAFALVVLVVFAVATLYRLRPGKVERTYNTIERWRKIIWGVVVIGVTWTFIRSGRPELIALALISVGLAAVYIAVEKPHRNLV</sequence>
<organism evidence="2 3">
    <name type="scientific">Haloterrigena gelatinilytica</name>
    <dbReference type="NCBI Taxonomy" id="2741724"/>
    <lineage>
        <taxon>Archaea</taxon>
        <taxon>Methanobacteriati</taxon>
        <taxon>Methanobacteriota</taxon>
        <taxon>Stenosarchaea group</taxon>
        <taxon>Halobacteria</taxon>
        <taxon>Halobacteriales</taxon>
        <taxon>Natrialbaceae</taxon>
        <taxon>Haloterrigena</taxon>
    </lineage>
</organism>
<evidence type="ECO:0000256" key="1">
    <source>
        <dbReference type="SAM" id="Phobius"/>
    </source>
</evidence>
<comment type="caution">
    <text evidence="2">The sequence shown here is derived from an EMBL/GenBank/DDBJ whole genome shotgun (WGS) entry which is preliminary data.</text>
</comment>
<gene>
    <name evidence="2" type="ORF">HTZ84_22570</name>
</gene>
<evidence type="ECO:0000313" key="2">
    <source>
        <dbReference type="EMBL" id="NUC75053.1"/>
    </source>
</evidence>
<protein>
    <submittedName>
        <fullName evidence="2">Uncharacterized protein</fullName>
    </submittedName>
</protein>
<dbReference type="RefSeq" id="WP_174682891.1">
    <property type="nucleotide sequence ID" value="NZ_JABUQZ010000003.1"/>
</dbReference>
<keyword evidence="1" id="KW-1133">Transmembrane helix</keyword>
<name>A0ABX2LJJ2_9EURY</name>
<proteinExistence type="predicted"/>
<keyword evidence="1" id="KW-0812">Transmembrane</keyword>
<feature type="transmembrane region" description="Helical" evidence="1">
    <location>
        <begin position="37"/>
        <end position="54"/>
    </location>
</feature>